<dbReference type="PANTHER" id="PTHR36179:SF2">
    <property type="entry name" value="LUD DOMAIN-CONTAINING PROTEIN"/>
    <property type="match status" value="1"/>
</dbReference>
<name>A0A4R1N6S7_9FIRM</name>
<organism evidence="2 3">
    <name type="scientific">Natranaerovirga hydrolytica</name>
    <dbReference type="NCBI Taxonomy" id="680378"/>
    <lineage>
        <taxon>Bacteria</taxon>
        <taxon>Bacillati</taxon>
        <taxon>Bacillota</taxon>
        <taxon>Clostridia</taxon>
        <taxon>Lachnospirales</taxon>
        <taxon>Natranaerovirgaceae</taxon>
        <taxon>Natranaerovirga</taxon>
    </lineage>
</organism>
<dbReference type="EMBL" id="SMGQ01000011">
    <property type="protein sequence ID" value="TCK98739.1"/>
    <property type="molecule type" value="Genomic_DNA"/>
</dbReference>
<dbReference type="Proteomes" id="UP000294545">
    <property type="component" value="Unassembled WGS sequence"/>
</dbReference>
<dbReference type="Pfam" id="PF02589">
    <property type="entry name" value="LUD_dom"/>
    <property type="match status" value="1"/>
</dbReference>
<proteinExistence type="predicted"/>
<sequence length="213" mass="24256">MDEHLKWHDDLKIENLLKNIHKNNMLGFYLETKVELINKIKELTPKGSVVGVGDSMTLFETGVIDLLRTDDYLFLDKYNEDLTRKEKDEMYAKNFTADTFISGTNAITEKGELYNVDGYGNRVAPISFGPKQVIIVIGINKIVKDLDAAEKRVKNTAAPIDAKRLNKDTPCTKVGYCVDCKSEDRICNHIAIIKRHMIKDRIKIMIVDESLGY</sequence>
<comment type="caution">
    <text evidence="2">The sequence shown here is derived from an EMBL/GenBank/DDBJ whole genome shotgun (WGS) entry which is preliminary data.</text>
</comment>
<feature type="domain" description="LUD" evidence="1">
    <location>
        <begin position="13"/>
        <end position="207"/>
    </location>
</feature>
<accession>A0A4R1N6S7</accession>
<dbReference type="InterPro" id="IPR009501">
    <property type="entry name" value="UCP020269"/>
</dbReference>
<dbReference type="RefSeq" id="WP_132281830.1">
    <property type="nucleotide sequence ID" value="NZ_SMGQ01000011.1"/>
</dbReference>
<evidence type="ECO:0000313" key="2">
    <source>
        <dbReference type="EMBL" id="TCK98739.1"/>
    </source>
</evidence>
<dbReference type="OrthoDB" id="9809147at2"/>
<evidence type="ECO:0000259" key="1">
    <source>
        <dbReference type="Pfam" id="PF02589"/>
    </source>
</evidence>
<dbReference type="InterPro" id="IPR003741">
    <property type="entry name" value="LUD_dom"/>
</dbReference>
<dbReference type="AlphaFoldDB" id="A0A4R1N6S7"/>
<keyword evidence="3" id="KW-1185">Reference proteome</keyword>
<dbReference type="InterPro" id="IPR037171">
    <property type="entry name" value="NagB/RpiA_transferase-like"/>
</dbReference>
<dbReference type="SUPFAM" id="SSF100950">
    <property type="entry name" value="NagB/RpiA/CoA transferase-like"/>
    <property type="match status" value="1"/>
</dbReference>
<gene>
    <name evidence="2" type="ORF">EDC19_1174</name>
</gene>
<reference evidence="2 3" key="1">
    <citation type="submission" date="2019-03" db="EMBL/GenBank/DDBJ databases">
        <title>Genomic Encyclopedia of Type Strains, Phase IV (KMG-IV): sequencing the most valuable type-strain genomes for metagenomic binning, comparative biology and taxonomic classification.</title>
        <authorList>
            <person name="Goeker M."/>
        </authorList>
    </citation>
    <scope>NUCLEOTIDE SEQUENCE [LARGE SCALE GENOMIC DNA]</scope>
    <source>
        <strain evidence="2 3">DSM 24176</strain>
    </source>
</reference>
<evidence type="ECO:0000313" key="3">
    <source>
        <dbReference type="Proteomes" id="UP000294545"/>
    </source>
</evidence>
<dbReference type="PANTHER" id="PTHR36179">
    <property type="entry name" value="LUD_DOM DOMAIN-CONTAINING PROTEIN"/>
    <property type="match status" value="1"/>
</dbReference>
<protein>
    <submittedName>
        <fullName evidence="2">YkgG family uncharacterized protein</fullName>
    </submittedName>
</protein>
<dbReference type="PIRSF" id="PIRSF020269">
    <property type="entry name" value="DUF1121"/>
    <property type="match status" value="1"/>
</dbReference>